<evidence type="ECO:0000313" key="2">
    <source>
        <dbReference type="WBParaSite" id="nRc.2.0.1.t37964-RA"/>
    </source>
</evidence>
<evidence type="ECO:0000313" key="1">
    <source>
        <dbReference type="Proteomes" id="UP000887565"/>
    </source>
</evidence>
<reference evidence="2" key="1">
    <citation type="submission" date="2022-11" db="UniProtKB">
        <authorList>
            <consortium name="WormBaseParasite"/>
        </authorList>
    </citation>
    <scope>IDENTIFICATION</scope>
</reference>
<dbReference type="WBParaSite" id="nRc.2.0.1.t37964-RA">
    <property type="protein sequence ID" value="nRc.2.0.1.t37964-RA"/>
    <property type="gene ID" value="nRc.2.0.1.g37964"/>
</dbReference>
<dbReference type="Proteomes" id="UP000887565">
    <property type="component" value="Unplaced"/>
</dbReference>
<proteinExistence type="predicted"/>
<keyword evidence="1" id="KW-1185">Reference proteome</keyword>
<organism evidence="1 2">
    <name type="scientific">Romanomermis culicivorax</name>
    <name type="common">Nematode worm</name>
    <dbReference type="NCBI Taxonomy" id="13658"/>
    <lineage>
        <taxon>Eukaryota</taxon>
        <taxon>Metazoa</taxon>
        <taxon>Ecdysozoa</taxon>
        <taxon>Nematoda</taxon>
        <taxon>Enoplea</taxon>
        <taxon>Dorylaimia</taxon>
        <taxon>Mermithida</taxon>
        <taxon>Mermithoidea</taxon>
        <taxon>Mermithidae</taxon>
        <taxon>Romanomermis</taxon>
    </lineage>
</organism>
<accession>A0A915KJB9</accession>
<name>A0A915KJB9_ROMCU</name>
<sequence length="58" mass="6583">MPGARKTPKPVGLRTQTFIYKNTGFWKTGIIPTIFGFTPQPGRGFTGMFKKDYFLPKN</sequence>
<protein>
    <submittedName>
        <fullName evidence="2">Uncharacterized protein</fullName>
    </submittedName>
</protein>
<dbReference type="AlphaFoldDB" id="A0A915KJB9"/>